<dbReference type="SUPFAM" id="SSF88713">
    <property type="entry name" value="Glycoside hydrolase/deacetylase"/>
    <property type="match status" value="1"/>
</dbReference>
<evidence type="ECO:0000313" key="2">
    <source>
        <dbReference type="EMBL" id="KUG04003.1"/>
    </source>
</evidence>
<evidence type="ECO:0000259" key="1">
    <source>
        <dbReference type="PROSITE" id="PS51677"/>
    </source>
</evidence>
<gene>
    <name evidence="2" type="ORF">ASZ90_018592</name>
</gene>
<sequence>MTITTIRKVPTSAKAVCLTFDDGPHSVYTPLALEALHKYNSDATWFILGKQAQSRLGMLTDIYLGGNDIGVHSYDHVRLTGLSRSQISSQLGRTKALIQEATGHFWPYFRPTDGAFNQTVLEVADSLGFEWNVLWSVDPRDYQASAGQIISRVMAGVQPGAIIILHEVTAPTTQALPVILEEIGNRGYQAVTFSELLKLAEEA</sequence>
<comment type="caution">
    <text evidence="2">The sequence shown here is derived from an EMBL/GenBank/DDBJ whole genome shotgun (WGS) entry which is preliminary data.</text>
</comment>
<dbReference type="Gene3D" id="3.20.20.370">
    <property type="entry name" value="Glycoside hydrolase/deacetylase"/>
    <property type="match status" value="1"/>
</dbReference>
<name>A0A0W8E6L4_9ZZZZ</name>
<protein>
    <submittedName>
        <fullName evidence="2">Polysaccharide deacetylase family protein</fullName>
    </submittedName>
</protein>
<dbReference type="EMBL" id="LNQE01001862">
    <property type="protein sequence ID" value="KUG04003.1"/>
    <property type="molecule type" value="Genomic_DNA"/>
</dbReference>
<organism evidence="2">
    <name type="scientific">hydrocarbon metagenome</name>
    <dbReference type="NCBI Taxonomy" id="938273"/>
    <lineage>
        <taxon>unclassified sequences</taxon>
        <taxon>metagenomes</taxon>
        <taxon>ecological metagenomes</taxon>
    </lineage>
</organism>
<dbReference type="GO" id="GO:0016810">
    <property type="term" value="F:hydrolase activity, acting on carbon-nitrogen (but not peptide) bonds"/>
    <property type="evidence" value="ECO:0007669"/>
    <property type="project" value="InterPro"/>
</dbReference>
<dbReference type="InterPro" id="IPR002509">
    <property type="entry name" value="NODB_dom"/>
</dbReference>
<proteinExistence type="predicted"/>
<dbReference type="PROSITE" id="PS51677">
    <property type="entry name" value="NODB"/>
    <property type="match status" value="1"/>
</dbReference>
<dbReference type="InterPro" id="IPR050248">
    <property type="entry name" value="Polysacc_deacetylase_ArnD"/>
</dbReference>
<dbReference type="Pfam" id="PF01522">
    <property type="entry name" value="Polysacc_deac_1"/>
    <property type="match status" value="1"/>
</dbReference>
<dbReference type="AlphaFoldDB" id="A0A0W8E6L4"/>
<dbReference type="PANTHER" id="PTHR10587">
    <property type="entry name" value="GLYCOSYL TRANSFERASE-RELATED"/>
    <property type="match status" value="1"/>
</dbReference>
<reference evidence="2" key="1">
    <citation type="journal article" date="2015" name="Proc. Natl. Acad. Sci. U.S.A.">
        <title>Networks of energetic and metabolic interactions define dynamics in microbial communities.</title>
        <authorList>
            <person name="Embree M."/>
            <person name="Liu J.K."/>
            <person name="Al-Bassam M.M."/>
            <person name="Zengler K."/>
        </authorList>
    </citation>
    <scope>NUCLEOTIDE SEQUENCE</scope>
</reference>
<feature type="domain" description="NodB homology" evidence="1">
    <location>
        <begin position="14"/>
        <end position="191"/>
    </location>
</feature>
<accession>A0A0W8E6L4</accession>
<dbReference type="GO" id="GO:0005975">
    <property type="term" value="P:carbohydrate metabolic process"/>
    <property type="evidence" value="ECO:0007669"/>
    <property type="project" value="InterPro"/>
</dbReference>
<dbReference type="InterPro" id="IPR011330">
    <property type="entry name" value="Glyco_hydro/deAcase_b/a-brl"/>
</dbReference>